<reference evidence="4" key="1">
    <citation type="submission" date="2021-02" db="EMBL/GenBank/DDBJ databases">
        <title>Genome sequence Cadophora malorum strain M34.</title>
        <authorList>
            <person name="Stefanovic E."/>
            <person name="Vu D."/>
            <person name="Scully C."/>
            <person name="Dijksterhuis J."/>
            <person name="Roader J."/>
            <person name="Houbraken J."/>
        </authorList>
    </citation>
    <scope>NUCLEOTIDE SEQUENCE</scope>
    <source>
        <strain evidence="4">M34</strain>
    </source>
</reference>
<dbReference type="AlphaFoldDB" id="A0A8H7WE01"/>
<comment type="caution">
    <text evidence="4">The sequence shown here is derived from an EMBL/GenBank/DDBJ whole genome shotgun (WGS) entry which is preliminary data.</text>
</comment>
<dbReference type="GO" id="GO:0006107">
    <property type="term" value="P:oxaloacetate metabolic process"/>
    <property type="evidence" value="ECO:0007669"/>
    <property type="project" value="UniProtKB-ARBA"/>
</dbReference>
<dbReference type="OrthoDB" id="411064at2759"/>
<dbReference type="GO" id="GO:0018773">
    <property type="term" value="F:acetylpyruvate hydrolase activity"/>
    <property type="evidence" value="ECO:0007669"/>
    <property type="project" value="TreeGrafter"/>
</dbReference>
<dbReference type="FunFam" id="3.90.850.10:FF:000002">
    <property type="entry name" value="2-hydroxyhepta-2,4-diene-1,7-dioate isomerase"/>
    <property type="match status" value="1"/>
</dbReference>
<dbReference type="PANTHER" id="PTHR11820:SF7">
    <property type="entry name" value="ACYLPYRUVASE FAHD1, MITOCHONDRIAL"/>
    <property type="match status" value="1"/>
</dbReference>
<dbReference type="SUPFAM" id="SSF56529">
    <property type="entry name" value="FAH"/>
    <property type="match status" value="1"/>
</dbReference>
<dbReference type="GO" id="GO:0046872">
    <property type="term" value="F:metal ion binding"/>
    <property type="evidence" value="ECO:0007669"/>
    <property type="project" value="UniProtKB-KW"/>
</dbReference>
<proteinExistence type="inferred from homology"/>
<dbReference type="Proteomes" id="UP000664132">
    <property type="component" value="Unassembled WGS sequence"/>
</dbReference>
<dbReference type="Gene3D" id="3.90.850.10">
    <property type="entry name" value="Fumarylacetoacetase-like, C-terminal domain"/>
    <property type="match status" value="1"/>
</dbReference>
<dbReference type="InterPro" id="IPR036663">
    <property type="entry name" value="Fumarylacetoacetase_C_sf"/>
</dbReference>
<dbReference type="Pfam" id="PF01557">
    <property type="entry name" value="FAA_hydrolase"/>
    <property type="match status" value="1"/>
</dbReference>
<keyword evidence="5" id="KW-1185">Reference proteome</keyword>
<dbReference type="PANTHER" id="PTHR11820">
    <property type="entry name" value="ACYLPYRUVASE"/>
    <property type="match status" value="1"/>
</dbReference>
<feature type="domain" description="Fumarylacetoacetase-like C-terminal" evidence="3">
    <location>
        <begin position="86"/>
        <end position="290"/>
    </location>
</feature>
<evidence type="ECO:0000313" key="4">
    <source>
        <dbReference type="EMBL" id="KAG4423092.1"/>
    </source>
</evidence>
<evidence type="ECO:0000313" key="5">
    <source>
        <dbReference type="Proteomes" id="UP000664132"/>
    </source>
</evidence>
<protein>
    <recommendedName>
        <fullName evidence="3">Fumarylacetoacetase-like C-terminal domain-containing protein</fullName>
    </recommendedName>
</protein>
<sequence>MGSIEVEKFPIWERFVRFTAEDYQIYCGEPVDPELDIGLAFLAKEPIQLKVLDTNSALELNTSFTGEVKTATSILTPLTPQEIGTVRCVGLNYTDHAAEMNLPLPIHPEIFMKPDTCVHSPVLPIILPKHTSAECDPEVELAVVIGKTCKDVSPDEAMEYVLGYMTANDVTARKIQGRGSQWGYSKGFDGFCPMGPCLVSKKRVPDPRVLKLRTVLDGKVMQDGAVENLIFSVAECVSHISQGTTLRAGTVILTGTPAGIGHSHDPPVYLKKGSTLRVWISHGLGTLVNGLEQGV</sequence>
<organism evidence="4 5">
    <name type="scientific">Cadophora malorum</name>
    <dbReference type="NCBI Taxonomy" id="108018"/>
    <lineage>
        <taxon>Eukaryota</taxon>
        <taxon>Fungi</taxon>
        <taxon>Dikarya</taxon>
        <taxon>Ascomycota</taxon>
        <taxon>Pezizomycotina</taxon>
        <taxon>Leotiomycetes</taxon>
        <taxon>Helotiales</taxon>
        <taxon>Ploettnerulaceae</taxon>
        <taxon>Cadophora</taxon>
    </lineage>
</organism>
<dbReference type="GO" id="GO:0050163">
    <property type="term" value="F:oxaloacetate tautomerase activity"/>
    <property type="evidence" value="ECO:0007669"/>
    <property type="project" value="UniProtKB-ARBA"/>
</dbReference>
<evidence type="ECO:0000259" key="3">
    <source>
        <dbReference type="Pfam" id="PF01557"/>
    </source>
</evidence>
<evidence type="ECO:0000256" key="1">
    <source>
        <dbReference type="ARBA" id="ARBA00010211"/>
    </source>
</evidence>
<evidence type="ECO:0000256" key="2">
    <source>
        <dbReference type="ARBA" id="ARBA00022723"/>
    </source>
</evidence>
<gene>
    <name evidence="4" type="ORF">IFR04_003729</name>
</gene>
<dbReference type="InterPro" id="IPR011234">
    <property type="entry name" value="Fumarylacetoacetase-like_C"/>
</dbReference>
<dbReference type="EMBL" id="JAFJYH010000039">
    <property type="protein sequence ID" value="KAG4423092.1"/>
    <property type="molecule type" value="Genomic_DNA"/>
</dbReference>
<accession>A0A8H7WE01</accession>
<keyword evidence="2" id="KW-0479">Metal-binding</keyword>
<name>A0A8H7WE01_9HELO</name>
<comment type="similarity">
    <text evidence="1">Belongs to the FAH family.</text>
</comment>